<gene>
    <name evidence="1" type="ORF">KW502_04010</name>
</gene>
<evidence type="ECO:0008006" key="3">
    <source>
        <dbReference type="Google" id="ProtNLM"/>
    </source>
</evidence>
<dbReference type="EMBL" id="JAHWDF010000003">
    <property type="protein sequence ID" value="MBW2960961.1"/>
    <property type="molecule type" value="Genomic_DNA"/>
</dbReference>
<organism evidence="1 2">
    <name type="scientific">Mesonia aestuariivivens</name>
    <dbReference type="NCBI Taxonomy" id="2796128"/>
    <lineage>
        <taxon>Bacteria</taxon>
        <taxon>Pseudomonadati</taxon>
        <taxon>Bacteroidota</taxon>
        <taxon>Flavobacteriia</taxon>
        <taxon>Flavobacteriales</taxon>
        <taxon>Flavobacteriaceae</taxon>
        <taxon>Mesonia</taxon>
    </lineage>
</organism>
<sequence length="80" mass="8574">MQSISPYPAINNVIINYQINGATSGYMSITSTQTAISNNYILDINATSVNIDVSVYPTGTYVVALKCNGEIVATKNLVIQ</sequence>
<keyword evidence="2" id="KW-1185">Reference proteome</keyword>
<name>A0ABS6VZD8_9FLAO</name>
<evidence type="ECO:0000313" key="1">
    <source>
        <dbReference type="EMBL" id="MBW2960961.1"/>
    </source>
</evidence>
<dbReference type="RefSeq" id="WP_219039248.1">
    <property type="nucleotide sequence ID" value="NZ_JAHWDF010000003.1"/>
</dbReference>
<proteinExistence type="predicted"/>
<dbReference type="Proteomes" id="UP000719267">
    <property type="component" value="Unassembled WGS sequence"/>
</dbReference>
<evidence type="ECO:0000313" key="2">
    <source>
        <dbReference type="Proteomes" id="UP000719267"/>
    </source>
</evidence>
<protein>
    <recommendedName>
        <fullName evidence="3">Secretion system C-terminal sorting domain-containing protein</fullName>
    </recommendedName>
</protein>
<comment type="caution">
    <text evidence="1">The sequence shown here is derived from an EMBL/GenBank/DDBJ whole genome shotgun (WGS) entry which is preliminary data.</text>
</comment>
<reference evidence="1 2" key="1">
    <citation type="submission" date="2021-07" db="EMBL/GenBank/DDBJ databases">
        <title>Mesonia aestuariivivens sp. nov., isolated from a tidal flat.</title>
        <authorList>
            <person name="Kim Y.-O."/>
            <person name="Yoon J.-H."/>
        </authorList>
    </citation>
    <scope>NUCLEOTIDE SEQUENCE [LARGE SCALE GENOMIC DNA]</scope>
    <source>
        <strain evidence="1 2">JHPTF-M18</strain>
    </source>
</reference>
<accession>A0ABS6VZD8</accession>